<feature type="region of interest" description="Disordered" evidence="1">
    <location>
        <begin position="114"/>
        <end position="153"/>
    </location>
</feature>
<accession>A0ABW6TXW9</accession>
<evidence type="ECO:0000256" key="1">
    <source>
        <dbReference type="SAM" id="MobiDB-lite"/>
    </source>
</evidence>
<reference evidence="2 3" key="1">
    <citation type="submission" date="2024-10" db="EMBL/GenBank/DDBJ databases">
        <title>The Natural Products Discovery Center: Release of the First 8490 Sequenced Strains for Exploring Actinobacteria Biosynthetic Diversity.</title>
        <authorList>
            <person name="Kalkreuter E."/>
            <person name="Kautsar S.A."/>
            <person name="Yang D."/>
            <person name="Bader C.D."/>
            <person name="Teijaro C.N."/>
            <person name="Fluegel L."/>
            <person name="Davis C.M."/>
            <person name="Simpson J.R."/>
            <person name="Lauterbach L."/>
            <person name="Steele A.D."/>
            <person name="Gui C."/>
            <person name="Meng S."/>
            <person name="Li G."/>
            <person name="Viehrig K."/>
            <person name="Ye F."/>
            <person name="Su P."/>
            <person name="Kiefer A.F."/>
            <person name="Nichols A."/>
            <person name="Cepeda A.J."/>
            <person name="Yan W."/>
            <person name="Fan B."/>
            <person name="Jiang Y."/>
            <person name="Adhikari A."/>
            <person name="Zheng C.-J."/>
            <person name="Schuster L."/>
            <person name="Cowan T.M."/>
            <person name="Smanski M.J."/>
            <person name="Chevrette M.G."/>
            <person name="De Carvalho L.P.S."/>
            <person name="Shen B."/>
        </authorList>
    </citation>
    <scope>NUCLEOTIDE SEQUENCE [LARGE SCALE GENOMIC DNA]</scope>
    <source>
        <strain evidence="2 3">NPDC001650</strain>
    </source>
</reference>
<organism evidence="2 3">
    <name type="scientific">Streptomyces nondiastaticus</name>
    <dbReference type="NCBI Taxonomy" id="3154512"/>
    <lineage>
        <taxon>Bacteria</taxon>
        <taxon>Bacillati</taxon>
        <taxon>Actinomycetota</taxon>
        <taxon>Actinomycetes</taxon>
        <taxon>Kitasatosporales</taxon>
        <taxon>Streptomycetaceae</taxon>
        <taxon>Streptomyces</taxon>
    </lineage>
</organism>
<feature type="compositionally biased region" description="Low complexity" evidence="1">
    <location>
        <begin position="22"/>
        <end position="37"/>
    </location>
</feature>
<feature type="region of interest" description="Disordered" evidence="1">
    <location>
        <begin position="22"/>
        <end position="43"/>
    </location>
</feature>
<comment type="caution">
    <text evidence="2">The sequence shown here is derived from an EMBL/GenBank/DDBJ whole genome shotgun (WGS) entry which is preliminary data.</text>
</comment>
<dbReference type="EMBL" id="JBIAUT010000004">
    <property type="protein sequence ID" value="MFF4217415.1"/>
    <property type="molecule type" value="Genomic_DNA"/>
</dbReference>
<dbReference type="RefSeq" id="WP_302861740.1">
    <property type="nucleotide sequence ID" value="NZ_JBFAUC010000007.1"/>
</dbReference>
<keyword evidence="3" id="KW-1185">Reference proteome</keyword>
<protein>
    <submittedName>
        <fullName evidence="2">Uncharacterized protein</fullName>
    </submittedName>
</protein>
<dbReference type="Proteomes" id="UP001602123">
    <property type="component" value="Unassembled WGS sequence"/>
</dbReference>
<gene>
    <name evidence="2" type="ORF">ACFYZM_14220</name>
</gene>
<sequence length="153" mass="16146">MRNPIRRLTAWLRIGREPATNQAPAASAAAAPAAPAVPDAPPARETPGACGIYVWATAHGIDLRPRHALTGCTCSTRADHAMPAVGTFVVDKRGERLAQVVAAEARTLRLREPAGGGTEWAAEPPFLRPATESEQLRAKVAEANRASRWGNGA</sequence>
<evidence type="ECO:0000313" key="3">
    <source>
        <dbReference type="Proteomes" id="UP001602123"/>
    </source>
</evidence>
<proteinExistence type="predicted"/>
<name>A0ABW6TXW9_9ACTN</name>
<evidence type="ECO:0000313" key="2">
    <source>
        <dbReference type="EMBL" id="MFF4217415.1"/>
    </source>
</evidence>